<dbReference type="InParanoid" id="A0BE72"/>
<organism evidence="1 2">
    <name type="scientific">Paramecium tetraurelia</name>
    <dbReference type="NCBI Taxonomy" id="5888"/>
    <lineage>
        <taxon>Eukaryota</taxon>
        <taxon>Sar</taxon>
        <taxon>Alveolata</taxon>
        <taxon>Ciliophora</taxon>
        <taxon>Intramacronucleata</taxon>
        <taxon>Oligohymenophorea</taxon>
        <taxon>Peniculida</taxon>
        <taxon>Parameciidae</taxon>
        <taxon>Paramecium</taxon>
    </lineage>
</organism>
<dbReference type="HOGENOM" id="CLU_1374560_0_0_1"/>
<sequence>MLTNQRSKPKLKPVFKFKYFLKTIGLPEVLKDQSGRLRKSVENNQFPLYQNISSSVRKNGSTIQQSLLPTVTNRKSLVIEPISYSINNLDHLIPDKSIKNKKKNYKKFKNLSIYMNSNEYINLTNDELQAVQSIKNSPNKQQSYNKQQDQKKTRKQKLIEFLKGQHHNMQFTTILQKKTQKDQAVLPSFIITKYQELQF</sequence>
<dbReference type="RefSeq" id="XP_001424237.1">
    <property type="nucleotide sequence ID" value="XM_001424200.1"/>
</dbReference>
<name>A0BE72_PARTE</name>
<gene>
    <name evidence="1" type="ORF">GSPATT00027871001</name>
</gene>
<dbReference type="EMBL" id="CT867988">
    <property type="protein sequence ID" value="CAK56839.1"/>
    <property type="molecule type" value="Genomic_DNA"/>
</dbReference>
<protein>
    <submittedName>
        <fullName evidence="1">Uncharacterized protein</fullName>
    </submittedName>
</protein>
<accession>A0BE72</accession>
<dbReference type="KEGG" id="ptm:GSPATT00027871001"/>
<proteinExistence type="predicted"/>
<keyword evidence="2" id="KW-1185">Reference proteome</keyword>
<evidence type="ECO:0000313" key="1">
    <source>
        <dbReference type="EMBL" id="CAK56839.1"/>
    </source>
</evidence>
<dbReference type="GeneID" id="5010021"/>
<reference evidence="1 2" key="1">
    <citation type="journal article" date="2006" name="Nature">
        <title>Global trends of whole-genome duplications revealed by the ciliate Paramecium tetraurelia.</title>
        <authorList>
            <consortium name="Genoscope"/>
            <person name="Aury J.-M."/>
            <person name="Jaillon O."/>
            <person name="Duret L."/>
            <person name="Noel B."/>
            <person name="Jubin C."/>
            <person name="Porcel B.M."/>
            <person name="Segurens B."/>
            <person name="Daubin V."/>
            <person name="Anthouard V."/>
            <person name="Aiach N."/>
            <person name="Arnaiz O."/>
            <person name="Billaut A."/>
            <person name="Beisson J."/>
            <person name="Blanc I."/>
            <person name="Bouhouche K."/>
            <person name="Camara F."/>
            <person name="Duharcourt S."/>
            <person name="Guigo R."/>
            <person name="Gogendeau D."/>
            <person name="Katinka M."/>
            <person name="Keller A.-M."/>
            <person name="Kissmehl R."/>
            <person name="Klotz C."/>
            <person name="Koll F."/>
            <person name="Le Moue A."/>
            <person name="Lepere C."/>
            <person name="Malinsky S."/>
            <person name="Nowacki M."/>
            <person name="Nowak J.K."/>
            <person name="Plattner H."/>
            <person name="Poulain J."/>
            <person name="Ruiz F."/>
            <person name="Serrano V."/>
            <person name="Zagulski M."/>
            <person name="Dessen P."/>
            <person name="Betermier M."/>
            <person name="Weissenbach J."/>
            <person name="Scarpelli C."/>
            <person name="Schachter V."/>
            <person name="Sperling L."/>
            <person name="Meyer E."/>
            <person name="Cohen J."/>
            <person name="Wincker P."/>
        </authorList>
    </citation>
    <scope>NUCLEOTIDE SEQUENCE [LARGE SCALE GENOMIC DNA]</scope>
    <source>
        <strain evidence="1 2">Stock d4-2</strain>
    </source>
</reference>
<evidence type="ECO:0000313" key="2">
    <source>
        <dbReference type="Proteomes" id="UP000000600"/>
    </source>
</evidence>
<dbReference type="Proteomes" id="UP000000600">
    <property type="component" value="Unassembled WGS sequence"/>
</dbReference>
<dbReference type="OrthoDB" id="10315690at2759"/>
<dbReference type="AlphaFoldDB" id="A0BE72"/>
<dbReference type="OMA" id="NMQFTTI"/>